<dbReference type="SUPFAM" id="SSF53448">
    <property type="entry name" value="Nucleotide-diphospho-sugar transferases"/>
    <property type="match status" value="1"/>
</dbReference>
<evidence type="ECO:0000256" key="6">
    <source>
        <dbReference type="ARBA" id="ARBA00022723"/>
    </source>
</evidence>
<keyword evidence="5 9" id="KW-0548">Nucleotidyltransferase</keyword>
<dbReference type="KEGG" id="sedi:EBB79_21680"/>
<comment type="cofactor">
    <cofactor evidence="1">
        <name>Mg(2+)</name>
        <dbReference type="ChEBI" id="CHEBI:18420"/>
    </cofactor>
</comment>
<comment type="function">
    <text evidence="9">Catalyzes the formation of dTDP-glucose, from dTTP and glucose 1-phosphate, as well as its pyrophosphorolysis.</text>
</comment>
<keyword evidence="12" id="KW-1185">Reference proteome</keyword>
<evidence type="ECO:0000256" key="8">
    <source>
        <dbReference type="ARBA" id="ARBA00049336"/>
    </source>
</evidence>
<evidence type="ECO:0000313" key="12">
    <source>
        <dbReference type="Proteomes" id="UP000283063"/>
    </source>
</evidence>
<dbReference type="NCBIfam" id="TIGR01207">
    <property type="entry name" value="rmlA"/>
    <property type="match status" value="1"/>
</dbReference>
<proteinExistence type="inferred from homology"/>
<dbReference type="OrthoDB" id="9801810at2"/>
<dbReference type="CDD" id="cd02538">
    <property type="entry name" value="G1P_TT_short"/>
    <property type="match status" value="1"/>
</dbReference>
<name>A0A3T0N981_9RHOB</name>
<dbReference type="Pfam" id="PF00483">
    <property type="entry name" value="NTP_transferase"/>
    <property type="match status" value="1"/>
</dbReference>
<dbReference type="PANTHER" id="PTHR43532">
    <property type="entry name" value="GLUCOSE-1-PHOSPHATE THYMIDYLYLTRANSFERASE"/>
    <property type="match status" value="1"/>
</dbReference>
<evidence type="ECO:0000256" key="9">
    <source>
        <dbReference type="RuleBase" id="RU003706"/>
    </source>
</evidence>
<dbReference type="AlphaFoldDB" id="A0A3T0N981"/>
<dbReference type="Gene3D" id="3.90.550.10">
    <property type="entry name" value="Spore Coat Polysaccharide Biosynthesis Protein SpsA, Chain A"/>
    <property type="match status" value="1"/>
</dbReference>
<evidence type="ECO:0000259" key="10">
    <source>
        <dbReference type="Pfam" id="PF00483"/>
    </source>
</evidence>
<dbReference type="EC" id="2.7.7.24" evidence="3 9"/>
<evidence type="ECO:0000256" key="4">
    <source>
        <dbReference type="ARBA" id="ARBA00022679"/>
    </source>
</evidence>
<comment type="similarity">
    <text evidence="2 9">Belongs to the glucose-1-phosphate thymidylyltransferase family.</text>
</comment>
<geneLocation type="plasmid" evidence="11 12">
    <name>pW43A</name>
</geneLocation>
<comment type="catalytic activity">
    <reaction evidence="8 9">
        <text>dTTP + alpha-D-glucose 1-phosphate + H(+) = dTDP-alpha-D-glucose + diphosphate</text>
        <dbReference type="Rhea" id="RHEA:15225"/>
        <dbReference type="ChEBI" id="CHEBI:15378"/>
        <dbReference type="ChEBI" id="CHEBI:33019"/>
        <dbReference type="ChEBI" id="CHEBI:37568"/>
        <dbReference type="ChEBI" id="CHEBI:57477"/>
        <dbReference type="ChEBI" id="CHEBI:58601"/>
        <dbReference type="EC" id="2.7.7.24"/>
    </reaction>
</comment>
<evidence type="ECO:0000256" key="3">
    <source>
        <dbReference type="ARBA" id="ARBA00012461"/>
    </source>
</evidence>
<dbReference type="InterPro" id="IPR005907">
    <property type="entry name" value="G1P_thy_trans_s"/>
</dbReference>
<evidence type="ECO:0000313" key="11">
    <source>
        <dbReference type="EMBL" id="AZV80588.1"/>
    </source>
</evidence>
<dbReference type="InterPro" id="IPR029044">
    <property type="entry name" value="Nucleotide-diphossugar_trans"/>
</dbReference>
<sequence>MTQRKGIILAGGSGTRLYPITMGVSKQLLPIYDKPMIYYPISVLMLAGIREICLITTPQDQDQFKRTLGDGSQWGISLTYVVQPSPDGLAQAFILAEDFLNGAASALVLGDNIFFGHGLPDVLAAADKQVSGGTVFGYHVADPERYGVVDFDAEGKAREIIEKPEVPPSNYAVTGLYFLDGTAPARARQVKPSPRGELEITDLLQMYLDDGQLRVETMGRGYAWLDTGTHGSLLDAGNFVRTLEKRQGLQTGCLEEIAWSQNWIDDAQLSARAKIFSKNAYGEYLQGLLR</sequence>
<dbReference type="GO" id="GO:0046872">
    <property type="term" value="F:metal ion binding"/>
    <property type="evidence" value="ECO:0007669"/>
    <property type="project" value="UniProtKB-KW"/>
</dbReference>
<dbReference type="GO" id="GO:0008879">
    <property type="term" value="F:glucose-1-phosphate thymidylyltransferase activity"/>
    <property type="evidence" value="ECO:0007669"/>
    <property type="project" value="UniProtKB-EC"/>
</dbReference>
<organism evidence="11 12">
    <name type="scientific">Parasedimentitalea marina</name>
    <dbReference type="NCBI Taxonomy" id="2483033"/>
    <lineage>
        <taxon>Bacteria</taxon>
        <taxon>Pseudomonadati</taxon>
        <taxon>Pseudomonadota</taxon>
        <taxon>Alphaproteobacteria</taxon>
        <taxon>Rhodobacterales</taxon>
        <taxon>Paracoccaceae</taxon>
        <taxon>Parasedimentitalea</taxon>
    </lineage>
</organism>
<gene>
    <name evidence="11" type="primary">rfbA</name>
    <name evidence="11" type="ORF">EBB79_21680</name>
</gene>
<evidence type="ECO:0000256" key="5">
    <source>
        <dbReference type="ARBA" id="ARBA00022695"/>
    </source>
</evidence>
<keyword evidence="7 9" id="KW-0460">Magnesium</keyword>
<keyword evidence="6 9" id="KW-0479">Metal-binding</keyword>
<accession>A0A3T0N981</accession>
<protein>
    <recommendedName>
        <fullName evidence="3 9">Glucose-1-phosphate thymidylyltransferase</fullName>
        <ecNumber evidence="3 9">2.7.7.24</ecNumber>
    </recommendedName>
</protein>
<dbReference type="EMBL" id="CP033220">
    <property type="protein sequence ID" value="AZV80588.1"/>
    <property type="molecule type" value="Genomic_DNA"/>
</dbReference>
<dbReference type="PANTHER" id="PTHR43532:SF1">
    <property type="entry name" value="GLUCOSE-1-PHOSPHATE THYMIDYLYLTRANSFERASE 1"/>
    <property type="match status" value="1"/>
</dbReference>
<reference evidence="11 12" key="1">
    <citation type="submission" date="2018-10" db="EMBL/GenBank/DDBJ databases">
        <title>Parasedimentitalea marina sp. nov., a psychrophilic bacterium isolated from deep seawater of the New Britain Trench.</title>
        <authorList>
            <person name="Cao J."/>
        </authorList>
    </citation>
    <scope>NUCLEOTIDE SEQUENCE [LARGE SCALE GENOMIC DNA]</scope>
    <source>
        <strain evidence="11 12">W43</strain>
        <plasmid evidence="11 12">pW43A</plasmid>
    </source>
</reference>
<feature type="domain" description="Nucleotidyl transferase" evidence="10">
    <location>
        <begin position="5"/>
        <end position="240"/>
    </location>
</feature>
<evidence type="ECO:0000256" key="1">
    <source>
        <dbReference type="ARBA" id="ARBA00001946"/>
    </source>
</evidence>
<dbReference type="RefSeq" id="WP_127751102.1">
    <property type="nucleotide sequence ID" value="NZ_CP033220.1"/>
</dbReference>
<dbReference type="FunFam" id="3.90.550.10:FF:000023">
    <property type="entry name" value="Glucose-1-phosphate thymidylyltransferase"/>
    <property type="match status" value="1"/>
</dbReference>
<keyword evidence="4 9" id="KW-0808">Transferase</keyword>
<evidence type="ECO:0000256" key="7">
    <source>
        <dbReference type="ARBA" id="ARBA00022842"/>
    </source>
</evidence>
<dbReference type="InterPro" id="IPR005835">
    <property type="entry name" value="NTP_transferase_dom"/>
</dbReference>
<keyword evidence="11" id="KW-0614">Plasmid</keyword>
<dbReference type="Proteomes" id="UP000283063">
    <property type="component" value="Plasmid pW43A"/>
</dbReference>
<evidence type="ECO:0000256" key="2">
    <source>
        <dbReference type="ARBA" id="ARBA00010480"/>
    </source>
</evidence>